<dbReference type="PANTHER" id="PTHR33103:SF102">
    <property type="entry name" value="DUF674 FAMILY PROTEIN"/>
    <property type="match status" value="1"/>
</dbReference>
<keyword evidence="2" id="KW-1185">Reference proteome</keyword>
<proteinExistence type="predicted"/>
<protein>
    <submittedName>
        <fullName evidence="1">Uncharacterized protein</fullName>
    </submittedName>
</protein>
<name>A0AAQ3S057_VIGMU</name>
<dbReference type="InterPro" id="IPR007750">
    <property type="entry name" value="DUF674"/>
</dbReference>
<dbReference type="PANTHER" id="PTHR33103">
    <property type="entry name" value="OS01G0153900 PROTEIN"/>
    <property type="match status" value="1"/>
</dbReference>
<sequence length="258" mass="28329">MAGVGTEECITLKLIVLKEESKVIFAEAGKDFVDVLFSFLTLPLGTIARLVRKESKLQPSEVASFSSLYQSVENLDKECFSTDTCKEMLLCPRNSMEAYCRSLKINIDDTEPTVDLVCNNLVSCRNQPVSTFRNKRCICGSMLAEPLSTEGSEFFDGFVKSNSLIGIKLLIRFAALAFHISLLCNVTMVKHMLKGPTTYMVTDDLVVTRSSSLSVMSLLSTMNIPNHDLQDKVVSIGTEEASLSSRSTLTLGLSHSAT</sequence>
<organism evidence="1 2">
    <name type="scientific">Vigna mungo</name>
    <name type="common">Black gram</name>
    <name type="synonym">Phaseolus mungo</name>
    <dbReference type="NCBI Taxonomy" id="3915"/>
    <lineage>
        <taxon>Eukaryota</taxon>
        <taxon>Viridiplantae</taxon>
        <taxon>Streptophyta</taxon>
        <taxon>Embryophyta</taxon>
        <taxon>Tracheophyta</taxon>
        <taxon>Spermatophyta</taxon>
        <taxon>Magnoliopsida</taxon>
        <taxon>eudicotyledons</taxon>
        <taxon>Gunneridae</taxon>
        <taxon>Pentapetalae</taxon>
        <taxon>rosids</taxon>
        <taxon>fabids</taxon>
        <taxon>Fabales</taxon>
        <taxon>Fabaceae</taxon>
        <taxon>Papilionoideae</taxon>
        <taxon>50 kb inversion clade</taxon>
        <taxon>NPAAA clade</taxon>
        <taxon>indigoferoid/millettioid clade</taxon>
        <taxon>Phaseoleae</taxon>
        <taxon>Vigna</taxon>
    </lineage>
</organism>
<evidence type="ECO:0000313" key="2">
    <source>
        <dbReference type="Proteomes" id="UP001374535"/>
    </source>
</evidence>
<dbReference type="Pfam" id="PF05056">
    <property type="entry name" value="DUF674"/>
    <property type="match status" value="2"/>
</dbReference>
<evidence type="ECO:0000313" key="1">
    <source>
        <dbReference type="EMBL" id="WVZ14424.1"/>
    </source>
</evidence>
<gene>
    <name evidence="1" type="ORF">V8G54_011990</name>
</gene>
<dbReference type="AlphaFoldDB" id="A0AAQ3S057"/>
<accession>A0AAQ3S057</accession>
<reference evidence="1 2" key="1">
    <citation type="journal article" date="2023" name="Life. Sci Alliance">
        <title>Evolutionary insights into 3D genome organization and epigenetic landscape of Vigna mungo.</title>
        <authorList>
            <person name="Junaid A."/>
            <person name="Singh B."/>
            <person name="Bhatia S."/>
        </authorList>
    </citation>
    <scope>NUCLEOTIDE SEQUENCE [LARGE SCALE GENOMIC DNA]</scope>
    <source>
        <strain evidence="1">Urdbean</strain>
    </source>
</reference>
<dbReference type="Proteomes" id="UP001374535">
    <property type="component" value="Chromosome 4"/>
</dbReference>
<dbReference type="EMBL" id="CP144697">
    <property type="protein sequence ID" value="WVZ14424.1"/>
    <property type="molecule type" value="Genomic_DNA"/>
</dbReference>